<keyword evidence="2" id="KW-0378">Hydrolase</keyword>
<dbReference type="RefSeq" id="WP_169075733.1">
    <property type="nucleotide sequence ID" value="NZ_JABBXH010000004.1"/>
</dbReference>
<dbReference type="CDD" id="cd01836">
    <property type="entry name" value="FeeA_FeeB_like"/>
    <property type="match status" value="1"/>
</dbReference>
<evidence type="ECO:0000259" key="1">
    <source>
        <dbReference type="Pfam" id="PF13472"/>
    </source>
</evidence>
<sequence length="234" mass="26021">MIFKSKTLNTLFSIATFPIWIVQGGFFKKIAIRLPEANGIVDKNHETFDFIMLGDSVAAGVGIEHIDDALAGEIAKCLDGKLGMPKWKVMGKSGYKLNDLLLHIDSHELPQANHYVVSIGVNDVKAFTSFSKWRIQINELINRILHVSPNAKITFLEVPPMDKFPLLKLPLSSVLGARCSELNNITNTLIPSFKFVNTIPIELSGEKSHFAEDGFHPSTVACQLMAEKITHFFD</sequence>
<gene>
    <name evidence="2" type="ORF">HII17_12575</name>
</gene>
<dbReference type="Pfam" id="PF13472">
    <property type="entry name" value="Lipase_GDSL_2"/>
    <property type="match status" value="1"/>
</dbReference>
<organism evidence="2 3">
    <name type="scientific">Thalassotalea algicola</name>
    <dbReference type="NCBI Taxonomy" id="2716224"/>
    <lineage>
        <taxon>Bacteria</taxon>
        <taxon>Pseudomonadati</taxon>
        <taxon>Pseudomonadota</taxon>
        <taxon>Gammaproteobacteria</taxon>
        <taxon>Alteromonadales</taxon>
        <taxon>Colwelliaceae</taxon>
        <taxon>Thalassotalea</taxon>
    </lineage>
</organism>
<dbReference type="SUPFAM" id="SSF52266">
    <property type="entry name" value="SGNH hydrolase"/>
    <property type="match status" value="1"/>
</dbReference>
<dbReference type="AlphaFoldDB" id="A0A7Y0LD79"/>
<feature type="domain" description="SGNH hydrolase-type esterase" evidence="1">
    <location>
        <begin position="53"/>
        <end position="219"/>
    </location>
</feature>
<protein>
    <submittedName>
        <fullName evidence="2">SGNH/GDSL hydrolase family protein</fullName>
    </submittedName>
</protein>
<proteinExistence type="predicted"/>
<dbReference type="Proteomes" id="UP000568664">
    <property type="component" value="Unassembled WGS sequence"/>
</dbReference>
<dbReference type="InterPro" id="IPR036514">
    <property type="entry name" value="SGNH_hydro_sf"/>
</dbReference>
<dbReference type="GO" id="GO:0016788">
    <property type="term" value="F:hydrolase activity, acting on ester bonds"/>
    <property type="evidence" value="ECO:0007669"/>
    <property type="project" value="UniProtKB-ARBA"/>
</dbReference>
<name>A0A7Y0LD79_9GAMM</name>
<dbReference type="EMBL" id="JABBXH010000004">
    <property type="protein sequence ID" value="NMP32398.1"/>
    <property type="molecule type" value="Genomic_DNA"/>
</dbReference>
<evidence type="ECO:0000313" key="3">
    <source>
        <dbReference type="Proteomes" id="UP000568664"/>
    </source>
</evidence>
<keyword evidence="3" id="KW-1185">Reference proteome</keyword>
<dbReference type="Gene3D" id="3.40.50.1110">
    <property type="entry name" value="SGNH hydrolase"/>
    <property type="match status" value="1"/>
</dbReference>
<evidence type="ECO:0000313" key="2">
    <source>
        <dbReference type="EMBL" id="NMP32398.1"/>
    </source>
</evidence>
<accession>A0A7Y0LD79</accession>
<dbReference type="InterPro" id="IPR013830">
    <property type="entry name" value="SGNH_hydro"/>
</dbReference>
<reference evidence="2 3" key="1">
    <citation type="submission" date="2020-04" db="EMBL/GenBank/DDBJ databases">
        <title>Thalassotalea sp. M1531, isolated from the surface of marine red alga.</title>
        <authorList>
            <person name="Pang L."/>
            <person name="Lu D.-C."/>
        </authorList>
    </citation>
    <scope>NUCLEOTIDE SEQUENCE [LARGE SCALE GENOMIC DNA]</scope>
    <source>
        <strain evidence="2 3">M1531</strain>
    </source>
</reference>
<comment type="caution">
    <text evidence="2">The sequence shown here is derived from an EMBL/GenBank/DDBJ whole genome shotgun (WGS) entry which is preliminary data.</text>
</comment>